<keyword evidence="4 6" id="KW-1133">Transmembrane helix</keyword>
<feature type="transmembrane region" description="Helical" evidence="6">
    <location>
        <begin position="184"/>
        <end position="201"/>
    </location>
</feature>
<name>A0A4Y6UNF8_9PROT</name>
<evidence type="ECO:0000256" key="5">
    <source>
        <dbReference type="ARBA" id="ARBA00023136"/>
    </source>
</evidence>
<sequence>MAFNSNFTKAGVQSGAGALDAGLRAYMCRVFNWMALGLLITGVVAFGVAETSLRGFFFHAVELSNGSIMLRPTLLEWAAIFSPLLFVMSLSVGINRFSRTAVQGIFLAFSAVMGASMAGILLAYTGVSVARTFFVCSVMFGGMALWGYTTGSNLMRFGSFLIMGVWGIIIASLVNIFLHSSALSLLVSIIGVVLFTALTAYDAQRIKINYQQNLSYASAEDIGKFSIYDALNMYLNFVNLFQFLLQFTGDRNSR</sequence>
<feature type="transmembrane region" description="Helical" evidence="6">
    <location>
        <begin position="74"/>
        <end position="93"/>
    </location>
</feature>
<feature type="transmembrane region" description="Helical" evidence="6">
    <location>
        <begin position="30"/>
        <end position="49"/>
    </location>
</feature>
<protein>
    <submittedName>
        <fullName evidence="7">Bax inhibitor-1/YccA family protein</fullName>
    </submittedName>
</protein>
<reference evidence="7 8" key="1">
    <citation type="submission" date="2019-03" db="EMBL/GenBank/DDBJ databases">
        <title>The complete genome sequence of Swingsia samuiensis NBRC107927(T).</title>
        <authorList>
            <person name="Chua K.-O."/>
            <person name="Chan K.-G."/>
            <person name="See-Too W.-S."/>
        </authorList>
    </citation>
    <scope>NUCLEOTIDE SEQUENCE [LARGE SCALE GENOMIC DNA]</scope>
    <source>
        <strain evidence="7 8">AH83</strain>
    </source>
</reference>
<evidence type="ECO:0000256" key="2">
    <source>
        <dbReference type="ARBA" id="ARBA00010350"/>
    </source>
</evidence>
<dbReference type="Proteomes" id="UP000316313">
    <property type="component" value="Chromosome"/>
</dbReference>
<dbReference type="OrthoDB" id="9793828at2"/>
<gene>
    <name evidence="7" type="ORF">E3D00_08490</name>
</gene>
<feature type="transmembrane region" description="Helical" evidence="6">
    <location>
        <begin position="105"/>
        <end position="124"/>
    </location>
</feature>
<comment type="subcellular location">
    <subcellularLocation>
        <location evidence="1">Membrane</location>
        <topology evidence="1">Multi-pass membrane protein</topology>
    </subcellularLocation>
</comment>
<dbReference type="CDD" id="cd10432">
    <property type="entry name" value="BI-1-like_bacterial"/>
    <property type="match status" value="1"/>
</dbReference>
<evidence type="ECO:0000313" key="7">
    <source>
        <dbReference type="EMBL" id="QDH17595.1"/>
    </source>
</evidence>
<dbReference type="InterPro" id="IPR006214">
    <property type="entry name" value="Bax_inhibitor_1-related"/>
</dbReference>
<keyword evidence="5 6" id="KW-0472">Membrane</keyword>
<keyword evidence="8" id="KW-1185">Reference proteome</keyword>
<evidence type="ECO:0000256" key="3">
    <source>
        <dbReference type="ARBA" id="ARBA00022692"/>
    </source>
</evidence>
<dbReference type="PANTHER" id="PTHR23291:SF50">
    <property type="entry name" value="PROTEIN LIFEGUARD 4"/>
    <property type="match status" value="1"/>
</dbReference>
<evidence type="ECO:0000256" key="1">
    <source>
        <dbReference type="ARBA" id="ARBA00004141"/>
    </source>
</evidence>
<comment type="similarity">
    <text evidence="2 6">Belongs to the BI1 family.</text>
</comment>
<keyword evidence="3 6" id="KW-0812">Transmembrane</keyword>
<dbReference type="RefSeq" id="WP_141461693.1">
    <property type="nucleotide sequence ID" value="NZ_CP038141.1"/>
</dbReference>
<dbReference type="EMBL" id="CP038141">
    <property type="protein sequence ID" value="QDH17595.1"/>
    <property type="molecule type" value="Genomic_DNA"/>
</dbReference>
<accession>A0A4Y6UNF8</accession>
<dbReference type="GO" id="GO:0005886">
    <property type="term" value="C:plasma membrane"/>
    <property type="evidence" value="ECO:0007669"/>
    <property type="project" value="TreeGrafter"/>
</dbReference>
<dbReference type="Pfam" id="PF01027">
    <property type="entry name" value="Bax1-I"/>
    <property type="match status" value="1"/>
</dbReference>
<evidence type="ECO:0000313" key="8">
    <source>
        <dbReference type="Proteomes" id="UP000316313"/>
    </source>
</evidence>
<dbReference type="AlphaFoldDB" id="A0A4Y6UNF8"/>
<feature type="transmembrane region" description="Helical" evidence="6">
    <location>
        <begin position="130"/>
        <end position="148"/>
    </location>
</feature>
<evidence type="ECO:0000256" key="6">
    <source>
        <dbReference type="RuleBase" id="RU004379"/>
    </source>
</evidence>
<feature type="transmembrane region" description="Helical" evidence="6">
    <location>
        <begin position="160"/>
        <end position="178"/>
    </location>
</feature>
<dbReference type="PANTHER" id="PTHR23291">
    <property type="entry name" value="BAX INHIBITOR-RELATED"/>
    <property type="match status" value="1"/>
</dbReference>
<evidence type="ECO:0000256" key="4">
    <source>
        <dbReference type="ARBA" id="ARBA00022989"/>
    </source>
</evidence>
<organism evidence="7 8">
    <name type="scientific">Swingsia samuiensis</name>
    <dbReference type="NCBI Taxonomy" id="1293412"/>
    <lineage>
        <taxon>Bacteria</taxon>
        <taxon>Pseudomonadati</taxon>
        <taxon>Pseudomonadota</taxon>
        <taxon>Alphaproteobacteria</taxon>
        <taxon>Acetobacterales</taxon>
        <taxon>Acetobacteraceae</taxon>
        <taxon>Swingsia</taxon>
    </lineage>
</organism>
<proteinExistence type="inferred from homology"/>
<dbReference type="KEGG" id="ssam:E3D00_08490"/>